<dbReference type="Proteomes" id="UP000887540">
    <property type="component" value="Unplaced"/>
</dbReference>
<feature type="transmembrane region" description="Helical" evidence="8">
    <location>
        <begin position="142"/>
        <end position="159"/>
    </location>
</feature>
<evidence type="ECO:0000256" key="5">
    <source>
        <dbReference type="ARBA" id="ARBA00022692"/>
    </source>
</evidence>
<organism evidence="9 10">
    <name type="scientific">Acrobeloides nanus</name>
    <dbReference type="NCBI Taxonomy" id="290746"/>
    <lineage>
        <taxon>Eukaryota</taxon>
        <taxon>Metazoa</taxon>
        <taxon>Ecdysozoa</taxon>
        <taxon>Nematoda</taxon>
        <taxon>Chromadorea</taxon>
        <taxon>Rhabditida</taxon>
        <taxon>Tylenchina</taxon>
        <taxon>Cephalobomorpha</taxon>
        <taxon>Cephaloboidea</taxon>
        <taxon>Cephalobidae</taxon>
        <taxon>Acrobeloides</taxon>
    </lineage>
</organism>
<protein>
    <recommendedName>
        <fullName evidence="8">Phosphate transporter</fullName>
    </recommendedName>
</protein>
<dbReference type="PANTHER" id="PTHR11101">
    <property type="entry name" value="PHOSPHATE TRANSPORTER"/>
    <property type="match status" value="1"/>
</dbReference>
<feature type="transmembrane region" description="Helical" evidence="8">
    <location>
        <begin position="343"/>
        <end position="364"/>
    </location>
</feature>
<accession>A0A914EIF7</accession>
<dbReference type="InterPro" id="IPR001204">
    <property type="entry name" value="Phos_transporter"/>
</dbReference>
<dbReference type="GO" id="GO:0005315">
    <property type="term" value="F:phosphate transmembrane transporter activity"/>
    <property type="evidence" value="ECO:0007669"/>
    <property type="project" value="InterPro"/>
</dbReference>
<proteinExistence type="inferred from homology"/>
<evidence type="ECO:0000256" key="1">
    <source>
        <dbReference type="ARBA" id="ARBA00004141"/>
    </source>
</evidence>
<evidence type="ECO:0000256" key="3">
    <source>
        <dbReference type="ARBA" id="ARBA00022448"/>
    </source>
</evidence>
<keyword evidence="7 8" id="KW-0472">Membrane</keyword>
<keyword evidence="5 8" id="KW-0812">Transmembrane</keyword>
<evidence type="ECO:0000256" key="6">
    <source>
        <dbReference type="ARBA" id="ARBA00022989"/>
    </source>
</evidence>
<keyword evidence="4 8" id="KW-0592">Phosphate transport</keyword>
<comment type="similarity">
    <text evidence="2 8">Belongs to the inorganic phosphate transporter (PiT) (TC 2.A.20) family.</text>
</comment>
<dbReference type="GO" id="GO:0035435">
    <property type="term" value="P:phosphate ion transmembrane transport"/>
    <property type="evidence" value="ECO:0007669"/>
    <property type="project" value="TreeGrafter"/>
</dbReference>
<evidence type="ECO:0000256" key="8">
    <source>
        <dbReference type="RuleBase" id="RU363058"/>
    </source>
</evidence>
<dbReference type="AlphaFoldDB" id="A0A914EIF7"/>
<feature type="transmembrane region" description="Helical" evidence="8">
    <location>
        <begin position="384"/>
        <end position="411"/>
    </location>
</feature>
<evidence type="ECO:0000313" key="10">
    <source>
        <dbReference type="WBParaSite" id="ACRNAN_scaffold8550.g32127.t1"/>
    </source>
</evidence>
<dbReference type="GO" id="GO:0016020">
    <property type="term" value="C:membrane"/>
    <property type="evidence" value="ECO:0007669"/>
    <property type="project" value="UniProtKB-SubCell"/>
</dbReference>
<dbReference type="WBParaSite" id="ACRNAN_scaffold8550.g32127.t1">
    <property type="protein sequence ID" value="ACRNAN_scaffold8550.g32127.t1"/>
    <property type="gene ID" value="ACRNAN_scaffold8550.g32127"/>
</dbReference>
<evidence type="ECO:0000256" key="7">
    <source>
        <dbReference type="ARBA" id="ARBA00023136"/>
    </source>
</evidence>
<comment type="function">
    <text evidence="8">Sodium-phosphate symporter.</text>
</comment>
<keyword evidence="3 8" id="KW-0813">Transport</keyword>
<evidence type="ECO:0000256" key="4">
    <source>
        <dbReference type="ARBA" id="ARBA00022592"/>
    </source>
</evidence>
<feature type="transmembrane region" description="Helical" evidence="8">
    <location>
        <begin position="432"/>
        <end position="455"/>
    </location>
</feature>
<feature type="transmembrane region" description="Helical" evidence="8">
    <location>
        <begin position="171"/>
        <end position="192"/>
    </location>
</feature>
<evidence type="ECO:0000313" key="9">
    <source>
        <dbReference type="Proteomes" id="UP000887540"/>
    </source>
</evidence>
<dbReference type="Pfam" id="PF01384">
    <property type="entry name" value="PHO4"/>
    <property type="match status" value="1"/>
</dbReference>
<keyword evidence="9" id="KW-1185">Reference proteome</keyword>
<evidence type="ECO:0000256" key="2">
    <source>
        <dbReference type="ARBA" id="ARBA00009916"/>
    </source>
</evidence>
<feature type="transmembrane region" description="Helical" evidence="8">
    <location>
        <begin position="67"/>
        <end position="89"/>
    </location>
</feature>
<comment type="subcellular location">
    <subcellularLocation>
        <location evidence="1 8">Membrane</location>
        <topology evidence="1 8">Multi-pass membrane protein</topology>
    </subcellularLocation>
</comment>
<name>A0A914EIF7_9BILA</name>
<dbReference type="PANTHER" id="PTHR11101:SF67">
    <property type="entry name" value="PHOSPHATE TRANSPORTER"/>
    <property type="match status" value="1"/>
</dbReference>
<sequence>MADPNVKSIPNKGVNFWPIYRVFKHEFFDKKIRFLIEKKEVGYNVTDTMRKGVVDIEVYVNGSTPKIFLAGQVSVLGGCSVWLIVATLLKLPVSTTQSIVGATLGFSLVVKWLDGIRWVEVLKIVASWCGDSIKSGLRALPFFYFFCIAFNTFAITYQGSKVIHLSSVPLWLAFVLSIGLGLLTAVLIHFIGKPIIIKWLDKKPQSTAGENSSSCSEFDSVRSSQINVSCAKETLSMSSIEILASDLPIKEAEIDKDNVSSNKIKTIISNLSDVPRKILPDKNRVEDPKTLKLFSVLQVFTACFAGFAHGANDVSNAVAPLTAIWLVYQNAEIQAVDKETPIYLLLYGVLAICVGLTVLGHRVIRTVGQDMSEVHPASGFTIEFGAAVTVLIASKIGLPISTTHCLVGSVVSVGMIKSGRGVDWRLFRNIAFSWVVTLPVSGLIAAGMMAIFKIFL</sequence>
<keyword evidence="6 8" id="KW-1133">Transmembrane helix</keyword>
<reference evidence="10" key="1">
    <citation type="submission" date="2022-11" db="UniProtKB">
        <authorList>
            <consortium name="WormBaseParasite"/>
        </authorList>
    </citation>
    <scope>IDENTIFICATION</scope>
</reference>